<dbReference type="Gene3D" id="3.40.1690.10">
    <property type="entry name" value="secretion proteins EscU"/>
    <property type="match status" value="1"/>
</dbReference>
<dbReference type="Pfam" id="PF01312">
    <property type="entry name" value="Bac_export_2"/>
    <property type="match status" value="1"/>
</dbReference>
<keyword evidence="2" id="KW-1185">Reference proteome</keyword>
<name>A0A9X4H0N7_9FIRM</name>
<dbReference type="Proteomes" id="UP001154312">
    <property type="component" value="Unassembled WGS sequence"/>
</dbReference>
<dbReference type="EMBL" id="JAKOAV010000055">
    <property type="protein sequence ID" value="MDF9409980.1"/>
    <property type="molecule type" value="Genomic_DNA"/>
</dbReference>
<evidence type="ECO:0000313" key="1">
    <source>
        <dbReference type="EMBL" id="MDF9409980.1"/>
    </source>
</evidence>
<accession>A0A9X4H0N7</accession>
<dbReference type="PANTHER" id="PTHR30531:SF12">
    <property type="entry name" value="FLAGELLAR BIOSYNTHETIC PROTEIN FLHB"/>
    <property type="match status" value="1"/>
</dbReference>
<dbReference type="GO" id="GO:0005886">
    <property type="term" value="C:plasma membrane"/>
    <property type="evidence" value="ECO:0007669"/>
    <property type="project" value="TreeGrafter"/>
</dbReference>
<dbReference type="AlphaFoldDB" id="A0A9X4H0N7"/>
<dbReference type="GO" id="GO:0009306">
    <property type="term" value="P:protein secretion"/>
    <property type="evidence" value="ECO:0007669"/>
    <property type="project" value="InterPro"/>
</dbReference>
<dbReference type="SUPFAM" id="SSF160544">
    <property type="entry name" value="EscU C-terminal domain-like"/>
    <property type="match status" value="1"/>
</dbReference>
<dbReference type="InterPro" id="IPR006135">
    <property type="entry name" value="T3SS_substrate_exporter"/>
</dbReference>
<dbReference type="PRINTS" id="PR00950">
    <property type="entry name" value="TYPE3IMSPROT"/>
</dbReference>
<gene>
    <name evidence="1" type="ORF">L7E55_16785</name>
</gene>
<sequence length="90" mass="9843">MEDLRKEIATALRYEPGKDGAPIVVAAGKGLKAQKIKEIAKKTGVPVYRDQSLAKTLYDLGIGKEIPPELYEAVAKILVFVAGLDQKYIK</sequence>
<proteinExistence type="predicted"/>
<dbReference type="RefSeq" id="WP_277445514.1">
    <property type="nucleotide sequence ID" value="NZ_JAKOAV010000055.1"/>
</dbReference>
<dbReference type="PANTHER" id="PTHR30531">
    <property type="entry name" value="FLAGELLAR BIOSYNTHETIC PROTEIN FLHB"/>
    <property type="match status" value="1"/>
</dbReference>
<reference evidence="1" key="1">
    <citation type="submission" date="2022-02" db="EMBL/GenBank/DDBJ databases">
        <authorList>
            <person name="Leng L."/>
        </authorList>
    </citation>
    <scope>NUCLEOTIDE SEQUENCE</scope>
    <source>
        <strain evidence="1">JI</strain>
    </source>
</reference>
<dbReference type="InterPro" id="IPR029025">
    <property type="entry name" value="T3SS_substrate_exporter_C"/>
</dbReference>
<comment type="caution">
    <text evidence="1">The sequence shown here is derived from an EMBL/GenBank/DDBJ whole genome shotgun (WGS) entry which is preliminary data.</text>
</comment>
<protein>
    <submittedName>
        <fullName evidence="1">EscU/YscU/HrcU family type III secretion system export apparatus switch protein</fullName>
    </submittedName>
</protein>
<evidence type="ECO:0000313" key="2">
    <source>
        <dbReference type="Proteomes" id="UP001154312"/>
    </source>
</evidence>
<organism evidence="1 2">
    <name type="scientific">Pelotomaculum isophthalicicum JI</name>
    <dbReference type="NCBI Taxonomy" id="947010"/>
    <lineage>
        <taxon>Bacteria</taxon>
        <taxon>Bacillati</taxon>
        <taxon>Bacillota</taxon>
        <taxon>Clostridia</taxon>
        <taxon>Eubacteriales</taxon>
        <taxon>Desulfotomaculaceae</taxon>
        <taxon>Pelotomaculum</taxon>
    </lineage>
</organism>